<evidence type="ECO:0008006" key="4">
    <source>
        <dbReference type="Google" id="ProtNLM"/>
    </source>
</evidence>
<reference evidence="3" key="1">
    <citation type="journal article" date="2019" name="Int. J. Syst. Evol. Microbiol.">
        <title>The Global Catalogue of Microorganisms (GCM) 10K type strain sequencing project: providing services to taxonomists for standard genome sequencing and annotation.</title>
        <authorList>
            <consortium name="The Broad Institute Genomics Platform"/>
            <consortium name="The Broad Institute Genome Sequencing Center for Infectious Disease"/>
            <person name="Wu L."/>
            <person name="Ma J."/>
        </authorList>
    </citation>
    <scope>NUCLEOTIDE SEQUENCE [LARGE SCALE GENOMIC DNA]</scope>
    <source>
        <strain evidence="3">JCM 18514</strain>
    </source>
</reference>
<gene>
    <name evidence="2" type="ORF">GCM10023346_35700</name>
</gene>
<dbReference type="Pfam" id="PF10724">
    <property type="entry name" value="DUF2516"/>
    <property type="match status" value="1"/>
</dbReference>
<sequence length="119" mass="12513">MTARLEGVDGKILISYIQNGIWFILGLVAFALELWALVDCLRHKPSSYEAASKRTKTFWLALTGVAAVIGGLSLLGGGGGFGIFGIAAVTAACVYLADVRPAVKEIGNSGRNQGPYGPW</sequence>
<keyword evidence="1" id="KW-1133">Transmembrane helix</keyword>
<protein>
    <recommendedName>
        <fullName evidence="4">DUF2516 domain-containing protein</fullName>
    </recommendedName>
</protein>
<dbReference type="Proteomes" id="UP001500200">
    <property type="component" value="Unassembled WGS sequence"/>
</dbReference>
<evidence type="ECO:0000256" key="1">
    <source>
        <dbReference type="SAM" id="Phobius"/>
    </source>
</evidence>
<organism evidence="2 3">
    <name type="scientific">Arthrobacter gyeryongensis</name>
    <dbReference type="NCBI Taxonomy" id="1650592"/>
    <lineage>
        <taxon>Bacteria</taxon>
        <taxon>Bacillati</taxon>
        <taxon>Actinomycetota</taxon>
        <taxon>Actinomycetes</taxon>
        <taxon>Micrococcales</taxon>
        <taxon>Micrococcaceae</taxon>
        <taxon>Arthrobacter</taxon>
    </lineage>
</organism>
<keyword evidence="1" id="KW-0812">Transmembrane</keyword>
<feature type="transmembrane region" description="Helical" evidence="1">
    <location>
        <begin position="81"/>
        <end position="97"/>
    </location>
</feature>
<feature type="transmembrane region" description="Helical" evidence="1">
    <location>
        <begin position="58"/>
        <end position="75"/>
    </location>
</feature>
<name>A0ABP9SNS4_9MICC</name>
<proteinExistence type="predicted"/>
<comment type="caution">
    <text evidence="2">The sequence shown here is derived from an EMBL/GenBank/DDBJ whole genome shotgun (WGS) entry which is preliminary data.</text>
</comment>
<dbReference type="EMBL" id="BAABKK010000026">
    <property type="protein sequence ID" value="GAA5198477.1"/>
    <property type="molecule type" value="Genomic_DNA"/>
</dbReference>
<dbReference type="InterPro" id="IPR019662">
    <property type="entry name" value="DUF2516"/>
</dbReference>
<evidence type="ECO:0000313" key="2">
    <source>
        <dbReference type="EMBL" id="GAA5198477.1"/>
    </source>
</evidence>
<keyword evidence="3" id="KW-1185">Reference proteome</keyword>
<keyword evidence="1" id="KW-0472">Membrane</keyword>
<evidence type="ECO:0000313" key="3">
    <source>
        <dbReference type="Proteomes" id="UP001500200"/>
    </source>
</evidence>
<accession>A0ABP9SNS4</accession>
<feature type="transmembrane region" description="Helical" evidence="1">
    <location>
        <begin position="20"/>
        <end position="38"/>
    </location>
</feature>